<dbReference type="Pfam" id="PF06048">
    <property type="entry name" value="DUF927"/>
    <property type="match status" value="1"/>
</dbReference>
<dbReference type="OrthoDB" id="784829at2"/>
<evidence type="ECO:0000313" key="4">
    <source>
        <dbReference type="Proteomes" id="UP000285530"/>
    </source>
</evidence>
<evidence type="ECO:0000313" key="3">
    <source>
        <dbReference type="EMBL" id="RJL05506.1"/>
    </source>
</evidence>
<dbReference type="RefSeq" id="WP_119885815.1">
    <property type="nucleotide sequence ID" value="NZ_CP067169.1"/>
</dbReference>
<feature type="compositionally biased region" description="Polar residues" evidence="1">
    <location>
        <begin position="47"/>
        <end position="61"/>
    </location>
</feature>
<organism evidence="3 4">
    <name type="scientific">Paracoccus aestuarii</name>
    <dbReference type="NCBI Taxonomy" id="453842"/>
    <lineage>
        <taxon>Bacteria</taxon>
        <taxon>Pseudomonadati</taxon>
        <taxon>Pseudomonadota</taxon>
        <taxon>Alphaproteobacteria</taxon>
        <taxon>Rhodobacterales</taxon>
        <taxon>Paracoccaceae</taxon>
        <taxon>Paracoccus</taxon>
    </lineage>
</organism>
<feature type="region of interest" description="Disordered" evidence="1">
    <location>
        <begin position="40"/>
        <end position="101"/>
    </location>
</feature>
<evidence type="ECO:0000259" key="2">
    <source>
        <dbReference type="Pfam" id="PF06048"/>
    </source>
</evidence>
<reference evidence="3 4" key="1">
    <citation type="submission" date="2018-09" db="EMBL/GenBank/DDBJ databases">
        <title>Paracoccus onubensis nov. sp. a moderate halophilic bacterium isolated from Gruta de las Maravillas (Aracena, Spain).</title>
        <authorList>
            <person name="Jurado V."/>
            <person name="Gutierrez-Patricio S."/>
            <person name="Gonzalez-Pimentel J.L."/>
            <person name="Laiz L."/>
            <person name="Saiz-Jimenez C."/>
        </authorList>
    </citation>
    <scope>NUCLEOTIDE SEQUENCE [LARGE SCALE GENOMIC DNA]</scope>
    <source>
        <strain evidence="3 4">DSM 19484</strain>
    </source>
</reference>
<sequence length="670" mass="72428">MTINDPVKVLRERRRQHEAVCCTSVASLLPGADNQQASAASGIRAEFSTSPCPVQQSNGPTASGAGEAVTPAAYPAPPVHGQAAAEHPDPRAGADGAAQGGSQNALGAALRRFYDDLHRTLPEPFLLDEEIPCICDAKGNRLWAPIRVASHARRADGTGWMLEIEFLDGDLQLQRLSVARADLECKPRLLLPLFADRGFRIHSFPEDVPVFLRLWDHVPRSWRADHPGWFESPAGASCYLRPDGTRFAPARAAEEVFLAGSPRCSVSRAGSFDGWRAEVAARALGNPALVFAISASLAGPLLCLAGIQTAGFNFYGSEASGKSLLLHVAMSCLDHPHRVNPWAAATTGLQRLSAEAQDGLLALDGFPLQPDGRQAKTLLALGNDAGAGRPHSDRDPDGGQRWRRMILSSSEIPVSHSLQRGKQDAPAPLLRRMMDLPAEVGTYGVIEELHGESDGASFARGMELALHRHHGHLLPAFLDQLVASFDIHTESLRAKLPQFTRRVQDDCLRAAALSPAAETAGAERFALVGYAGELAIGFDLLPWKTGTAQEAALRMASLAHHAAPASGWDQTRARAELRRFIAQKSEQIIDLEAEAAPAGEAAPVGWQDRDHLYLRGDPMRDELAELDEMLAAIDDILVPGGEARSRQYRMPAAKVTERPRVYRFDRSALE</sequence>
<proteinExistence type="predicted"/>
<dbReference type="Proteomes" id="UP000285530">
    <property type="component" value="Unassembled WGS sequence"/>
</dbReference>
<name>A0A418ZYA6_9RHOB</name>
<gene>
    <name evidence="3" type="ORF">D3P06_06615</name>
</gene>
<keyword evidence="4" id="KW-1185">Reference proteome</keyword>
<protein>
    <submittedName>
        <fullName evidence="3">DUF927 domain-containing protein</fullName>
    </submittedName>
</protein>
<accession>A0A418ZYA6</accession>
<comment type="caution">
    <text evidence="3">The sequence shown here is derived from an EMBL/GenBank/DDBJ whole genome shotgun (WGS) entry which is preliminary data.</text>
</comment>
<dbReference type="EMBL" id="QZEV01000022">
    <property type="protein sequence ID" value="RJL05506.1"/>
    <property type="molecule type" value="Genomic_DNA"/>
</dbReference>
<dbReference type="InterPro" id="IPR009270">
    <property type="entry name" value="DUF927"/>
</dbReference>
<feature type="domain" description="DUF927" evidence="2">
    <location>
        <begin position="143"/>
        <end position="388"/>
    </location>
</feature>
<dbReference type="AlphaFoldDB" id="A0A418ZYA6"/>
<evidence type="ECO:0000256" key="1">
    <source>
        <dbReference type="SAM" id="MobiDB-lite"/>
    </source>
</evidence>